<evidence type="ECO:0000313" key="3">
    <source>
        <dbReference type="Proteomes" id="UP000663889"/>
    </source>
</evidence>
<dbReference type="Proteomes" id="UP000663889">
    <property type="component" value="Unassembled WGS sequence"/>
</dbReference>
<dbReference type="Pfam" id="PF12762">
    <property type="entry name" value="DDE_Tnp_IS1595"/>
    <property type="match status" value="1"/>
</dbReference>
<dbReference type="SMART" id="SM01126">
    <property type="entry name" value="DDE_Tnp_IS1595"/>
    <property type="match status" value="1"/>
</dbReference>
<dbReference type="EMBL" id="CAJNOU010004678">
    <property type="protein sequence ID" value="CAF1450753.1"/>
    <property type="molecule type" value="Genomic_DNA"/>
</dbReference>
<evidence type="ECO:0000313" key="2">
    <source>
        <dbReference type="EMBL" id="CAF1450753.1"/>
    </source>
</evidence>
<dbReference type="PANTHER" id="PTHR47163:SF2">
    <property type="entry name" value="SI:DKEY-17M8.2"/>
    <property type="match status" value="1"/>
</dbReference>
<dbReference type="PANTHER" id="PTHR47163">
    <property type="entry name" value="DDE_TNP_IS1595 DOMAIN-CONTAINING PROTEIN"/>
    <property type="match status" value="1"/>
</dbReference>
<accession>A0A815PL48</accession>
<dbReference type="AlphaFoldDB" id="A0A815PL48"/>
<proteinExistence type="predicted"/>
<dbReference type="InterPro" id="IPR024445">
    <property type="entry name" value="Tnp_ISXO2-like"/>
</dbReference>
<organism evidence="2 3">
    <name type="scientific">Rotaria sordida</name>
    <dbReference type="NCBI Taxonomy" id="392033"/>
    <lineage>
        <taxon>Eukaryota</taxon>
        <taxon>Metazoa</taxon>
        <taxon>Spiralia</taxon>
        <taxon>Gnathifera</taxon>
        <taxon>Rotifera</taxon>
        <taxon>Eurotatoria</taxon>
        <taxon>Bdelloidea</taxon>
        <taxon>Philodinida</taxon>
        <taxon>Philodinidae</taxon>
        <taxon>Rotaria</taxon>
    </lineage>
</organism>
<gene>
    <name evidence="2" type="ORF">SEV965_LOCUS33676</name>
</gene>
<sequence length="245" mass="27921">MAARTEEQAITIKPSVKKQLIFVLRAHFVYHRYYMGNRSSNKNESSSYAEVEIAGSNGGNNCCDSKRKRMARGAFMAINPAGALIARAIRSSKNSNQSLDSHKFIRKNVRILDSATIVDWKNFMHDLCGEYFIRLPATIGVVNHVVEIDESVWTKRKYNRGRLVNTQWVFGSIDWDTRVCFAVVVDRHDAATLMPIIHQYILLGTTIYSDQWRAYNAITNGRDGADRYVHETYSGLEHGVNKRLT</sequence>
<feature type="domain" description="ISXO2-like transposase" evidence="1">
    <location>
        <begin position="141"/>
        <end position="245"/>
    </location>
</feature>
<dbReference type="InterPro" id="IPR053164">
    <property type="entry name" value="IS1016-like_transposase"/>
</dbReference>
<reference evidence="2" key="1">
    <citation type="submission" date="2021-02" db="EMBL/GenBank/DDBJ databases">
        <authorList>
            <person name="Nowell W R."/>
        </authorList>
    </citation>
    <scope>NUCLEOTIDE SEQUENCE</scope>
</reference>
<name>A0A815PL48_9BILA</name>
<comment type="caution">
    <text evidence="2">The sequence shown here is derived from an EMBL/GenBank/DDBJ whole genome shotgun (WGS) entry which is preliminary data.</text>
</comment>
<evidence type="ECO:0000259" key="1">
    <source>
        <dbReference type="SMART" id="SM01126"/>
    </source>
</evidence>
<protein>
    <recommendedName>
        <fullName evidence="1">ISXO2-like transposase domain-containing protein</fullName>
    </recommendedName>
</protein>